<protein>
    <submittedName>
        <fullName evidence="1">Uncharacterized protein</fullName>
    </submittedName>
</protein>
<accession>A0ABS9SKT6</accession>
<comment type="caution">
    <text evidence="1">The sequence shown here is derived from an EMBL/GenBank/DDBJ whole genome shotgun (WGS) entry which is preliminary data.</text>
</comment>
<evidence type="ECO:0000313" key="2">
    <source>
        <dbReference type="Proteomes" id="UP001202248"/>
    </source>
</evidence>
<sequence>MNSILIKSQAPGCNWLEREVKLYAGEPFVGLQNRYDKVSTKEKEGIHFGFTFDLPDAIAHVDAPWSVITPEKEQLPAANRNWMAFERWVDISNSHKGVTWTSLEAPLIQWEDMDSVILDGARQADLWKKKIKDFQKLFSWPLNNHWDTNFPLEQGGIIKEQYAVSFHDGYNVAAANRFGMEQHRPLVAVKSKVNLIDQSPFSFDKPGIIVSSITKTNDEECWIITFRSFSDKKEELKLNWGSIKPESIFDGNADGPENEVKGNELVINPYGIKMIYVKQATNFR</sequence>
<dbReference type="EMBL" id="JAKWBL010000002">
    <property type="protein sequence ID" value="MCH5598952.1"/>
    <property type="molecule type" value="Genomic_DNA"/>
</dbReference>
<dbReference type="Proteomes" id="UP001202248">
    <property type="component" value="Unassembled WGS sequence"/>
</dbReference>
<name>A0ABS9SKT6_9BACT</name>
<gene>
    <name evidence="1" type="ORF">MKP09_14070</name>
</gene>
<proteinExistence type="predicted"/>
<organism evidence="1 2">
    <name type="scientific">Niabella ginsengisoli</name>
    <dbReference type="NCBI Taxonomy" id="522298"/>
    <lineage>
        <taxon>Bacteria</taxon>
        <taxon>Pseudomonadati</taxon>
        <taxon>Bacteroidota</taxon>
        <taxon>Chitinophagia</taxon>
        <taxon>Chitinophagales</taxon>
        <taxon>Chitinophagaceae</taxon>
        <taxon>Niabella</taxon>
    </lineage>
</organism>
<reference evidence="1 2" key="1">
    <citation type="submission" date="2022-02" db="EMBL/GenBank/DDBJ databases">
        <authorList>
            <person name="Min J."/>
        </authorList>
    </citation>
    <scope>NUCLEOTIDE SEQUENCE [LARGE SCALE GENOMIC DNA]</scope>
    <source>
        <strain evidence="1 2">GR10-1</strain>
    </source>
</reference>
<evidence type="ECO:0000313" key="1">
    <source>
        <dbReference type="EMBL" id="MCH5598952.1"/>
    </source>
</evidence>
<keyword evidence="2" id="KW-1185">Reference proteome</keyword>
<dbReference type="RefSeq" id="WP_240830615.1">
    <property type="nucleotide sequence ID" value="NZ_JAKWBL010000002.1"/>
</dbReference>